<keyword evidence="2" id="KW-0238">DNA-binding</keyword>
<dbReference type="CDD" id="cd07377">
    <property type="entry name" value="WHTH_GntR"/>
    <property type="match status" value="1"/>
</dbReference>
<keyword evidence="7" id="KW-1185">Reference proteome</keyword>
<name>A0ABS6WMB1_9HYPH</name>
<dbReference type="SMART" id="SM00345">
    <property type="entry name" value="HTH_GNTR"/>
    <property type="match status" value="1"/>
</dbReference>
<comment type="caution">
    <text evidence="6">The sequence shown here is derived from an EMBL/GenBank/DDBJ whole genome shotgun (WGS) entry which is preliminary data.</text>
</comment>
<dbReference type="InterPro" id="IPR000524">
    <property type="entry name" value="Tscrpt_reg_HTH_GntR"/>
</dbReference>
<dbReference type="Pfam" id="PF00392">
    <property type="entry name" value="GntR"/>
    <property type="match status" value="1"/>
</dbReference>
<protein>
    <submittedName>
        <fullName evidence="6">GntR family transcriptional regulator</fullName>
    </submittedName>
</protein>
<evidence type="ECO:0000259" key="5">
    <source>
        <dbReference type="PROSITE" id="PS50949"/>
    </source>
</evidence>
<keyword evidence="3" id="KW-0804">Transcription</keyword>
<dbReference type="Proteomes" id="UP001430804">
    <property type="component" value="Unassembled WGS sequence"/>
</dbReference>
<sequence>MTRNSDDTSDKPAAAHRPAAGQGGRSSSLQIVRDVVRGLYEGRYVPGQRLVEPDLMRRYKVSRPTVREALTRLAAEGVATVLPHRGAQIRQLTRRDAGNILAILEVTIGLAARLAAERIDAPGAAAHFKTAYAELAAFAGERDSYDLVRARNRFYRAITRIGGNADLERLLSSFQVHLIRANLHQPPAQRFADYAAIADAILGGRPRIAEEAARDHIRHLATAVADAPDDLFAPADDRPPAFNTEDFDHA</sequence>
<dbReference type="InterPro" id="IPR011711">
    <property type="entry name" value="GntR_C"/>
</dbReference>
<feature type="region of interest" description="Disordered" evidence="4">
    <location>
        <begin position="231"/>
        <end position="250"/>
    </location>
</feature>
<feature type="region of interest" description="Disordered" evidence="4">
    <location>
        <begin position="1"/>
        <end position="27"/>
    </location>
</feature>
<evidence type="ECO:0000256" key="1">
    <source>
        <dbReference type="ARBA" id="ARBA00023015"/>
    </source>
</evidence>
<keyword evidence="1" id="KW-0805">Transcription regulation</keyword>
<dbReference type="SMART" id="SM00895">
    <property type="entry name" value="FCD"/>
    <property type="match status" value="1"/>
</dbReference>
<evidence type="ECO:0000256" key="3">
    <source>
        <dbReference type="ARBA" id="ARBA00023163"/>
    </source>
</evidence>
<dbReference type="PANTHER" id="PTHR43537:SF24">
    <property type="entry name" value="GLUCONATE OPERON TRANSCRIPTIONAL REPRESSOR"/>
    <property type="match status" value="1"/>
</dbReference>
<organism evidence="6 7">
    <name type="scientific">Pseudohoeflea coraliihabitans</name>
    <dbReference type="NCBI Taxonomy" id="2860393"/>
    <lineage>
        <taxon>Bacteria</taxon>
        <taxon>Pseudomonadati</taxon>
        <taxon>Pseudomonadota</taxon>
        <taxon>Alphaproteobacteria</taxon>
        <taxon>Hyphomicrobiales</taxon>
        <taxon>Rhizobiaceae</taxon>
        <taxon>Pseudohoeflea</taxon>
    </lineage>
</organism>
<gene>
    <name evidence="6" type="ORF">KY465_02820</name>
</gene>
<dbReference type="PROSITE" id="PS50949">
    <property type="entry name" value="HTH_GNTR"/>
    <property type="match status" value="1"/>
</dbReference>
<evidence type="ECO:0000256" key="4">
    <source>
        <dbReference type="SAM" id="MobiDB-lite"/>
    </source>
</evidence>
<reference evidence="6" key="1">
    <citation type="submission" date="2021-07" db="EMBL/GenBank/DDBJ databases">
        <title>Pseudohoeflea marina sp. nov. a polyhydroxyalcanoate-producing bacterium.</title>
        <authorList>
            <person name="Zheng W."/>
            <person name="Yu S."/>
            <person name="Huang Y."/>
        </authorList>
    </citation>
    <scope>NUCLEOTIDE SEQUENCE</scope>
    <source>
        <strain evidence="6">DP4N28-3</strain>
    </source>
</reference>
<proteinExistence type="predicted"/>
<dbReference type="Pfam" id="PF07729">
    <property type="entry name" value="FCD"/>
    <property type="match status" value="1"/>
</dbReference>
<feature type="compositionally biased region" description="Basic and acidic residues" evidence="4">
    <location>
        <begin position="1"/>
        <end position="10"/>
    </location>
</feature>
<feature type="domain" description="HTH gntR-type" evidence="5">
    <location>
        <begin position="25"/>
        <end position="92"/>
    </location>
</feature>
<evidence type="ECO:0000313" key="7">
    <source>
        <dbReference type="Proteomes" id="UP001430804"/>
    </source>
</evidence>
<dbReference type="PANTHER" id="PTHR43537">
    <property type="entry name" value="TRANSCRIPTIONAL REGULATOR, GNTR FAMILY"/>
    <property type="match status" value="1"/>
</dbReference>
<dbReference type="RefSeq" id="WP_219158219.1">
    <property type="nucleotide sequence ID" value="NZ_JAHWQX010000001.1"/>
</dbReference>
<evidence type="ECO:0000256" key="2">
    <source>
        <dbReference type="ARBA" id="ARBA00023125"/>
    </source>
</evidence>
<accession>A0ABS6WMB1</accession>
<dbReference type="EMBL" id="JAHWQX010000001">
    <property type="protein sequence ID" value="MBW3096209.1"/>
    <property type="molecule type" value="Genomic_DNA"/>
</dbReference>
<evidence type="ECO:0000313" key="6">
    <source>
        <dbReference type="EMBL" id="MBW3096209.1"/>
    </source>
</evidence>